<evidence type="ECO:0000256" key="1">
    <source>
        <dbReference type="SAM" id="MobiDB-lite"/>
    </source>
</evidence>
<feature type="region of interest" description="Disordered" evidence="1">
    <location>
        <begin position="1"/>
        <end position="20"/>
    </location>
</feature>
<sequence>MTATTLLLTTAPPAGEIDPNTVRPGWVALLIILALGAAVALLMKNMSKQLKRIDIDPTDGPDTPPAGAADAPAPSDARPTEPSSPAPAGAAAPTTPDAEPTGDDTKH</sequence>
<keyword evidence="2" id="KW-1133">Transmembrane helix</keyword>
<evidence type="ECO:0000313" key="4">
    <source>
        <dbReference type="Proteomes" id="UP001500363"/>
    </source>
</evidence>
<organism evidence="3 4">
    <name type="scientific">Kribbella lupini</name>
    <dbReference type="NCBI Taxonomy" id="291602"/>
    <lineage>
        <taxon>Bacteria</taxon>
        <taxon>Bacillati</taxon>
        <taxon>Actinomycetota</taxon>
        <taxon>Actinomycetes</taxon>
        <taxon>Propionibacteriales</taxon>
        <taxon>Kribbellaceae</taxon>
        <taxon>Kribbella</taxon>
    </lineage>
</organism>
<gene>
    <name evidence="3" type="ORF">GCM10009741_60850</name>
</gene>
<feature type="compositionally biased region" description="Low complexity" evidence="1">
    <location>
        <begin position="1"/>
        <end position="14"/>
    </location>
</feature>
<reference evidence="3 4" key="1">
    <citation type="journal article" date="2019" name="Int. J. Syst. Evol. Microbiol.">
        <title>The Global Catalogue of Microorganisms (GCM) 10K type strain sequencing project: providing services to taxonomists for standard genome sequencing and annotation.</title>
        <authorList>
            <consortium name="The Broad Institute Genomics Platform"/>
            <consortium name="The Broad Institute Genome Sequencing Center for Infectious Disease"/>
            <person name="Wu L."/>
            <person name="Ma J."/>
        </authorList>
    </citation>
    <scope>NUCLEOTIDE SEQUENCE [LARGE SCALE GENOMIC DNA]</scope>
    <source>
        <strain evidence="3 4">JCM 14303</strain>
    </source>
</reference>
<dbReference type="Proteomes" id="UP001500363">
    <property type="component" value="Unassembled WGS sequence"/>
</dbReference>
<accession>A0ABN2BYA4</accession>
<evidence type="ECO:0000256" key="2">
    <source>
        <dbReference type="SAM" id="Phobius"/>
    </source>
</evidence>
<name>A0ABN2BYA4_9ACTN</name>
<comment type="caution">
    <text evidence="3">The sequence shown here is derived from an EMBL/GenBank/DDBJ whole genome shotgun (WGS) entry which is preliminary data.</text>
</comment>
<evidence type="ECO:0000313" key="3">
    <source>
        <dbReference type="EMBL" id="GAA1548794.1"/>
    </source>
</evidence>
<feature type="compositionally biased region" description="Low complexity" evidence="1">
    <location>
        <begin position="58"/>
        <end position="99"/>
    </location>
</feature>
<feature type="transmembrane region" description="Helical" evidence="2">
    <location>
        <begin position="25"/>
        <end position="43"/>
    </location>
</feature>
<protein>
    <submittedName>
        <fullName evidence="3">Uncharacterized protein</fullName>
    </submittedName>
</protein>
<feature type="region of interest" description="Disordered" evidence="1">
    <location>
        <begin position="53"/>
        <end position="107"/>
    </location>
</feature>
<proteinExistence type="predicted"/>
<keyword evidence="4" id="KW-1185">Reference proteome</keyword>
<keyword evidence="2" id="KW-0472">Membrane</keyword>
<keyword evidence="2" id="KW-0812">Transmembrane</keyword>
<dbReference type="RefSeq" id="WP_344180311.1">
    <property type="nucleotide sequence ID" value="NZ_BAAANC010000003.1"/>
</dbReference>
<dbReference type="EMBL" id="BAAANC010000003">
    <property type="protein sequence ID" value="GAA1548794.1"/>
    <property type="molecule type" value="Genomic_DNA"/>
</dbReference>